<name>A0A316UYE3_9BASI</name>
<dbReference type="GeneID" id="37031288"/>
<dbReference type="AlphaFoldDB" id="A0A316UYE3"/>
<reference evidence="2 3" key="1">
    <citation type="journal article" date="2018" name="Mol. Biol. Evol.">
        <title>Broad Genomic Sampling Reveals a Smut Pathogenic Ancestry of the Fungal Clade Ustilaginomycotina.</title>
        <authorList>
            <person name="Kijpornyongpan T."/>
            <person name="Mondo S.J."/>
            <person name="Barry K."/>
            <person name="Sandor L."/>
            <person name="Lee J."/>
            <person name="Lipzen A."/>
            <person name="Pangilinan J."/>
            <person name="LaButti K."/>
            <person name="Hainaut M."/>
            <person name="Henrissat B."/>
            <person name="Grigoriev I.V."/>
            <person name="Spatafora J.W."/>
            <person name="Aime M.C."/>
        </authorList>
    </citation>
    <scope>NUCLEOTIDE SEQUENCE [LARGE SCALE GENOMIC DNA]</scope>
    <source>
        <strain evidence="2 3">MCA 5214</strain>
    </source>
</reference>
<evidence type="ECO:0000313" key="3">
    <source>
        <dbReference type="Proteomes" id="UP000245884"/>
    </source>
</evidence>
<evidence type="ECO:0000256" key="1">
    <source>
        <dbReference type="SAM" id="MobiDB-lite"/>
    </source>
</evidence>
<proteinExistence type="predicted"/>
<organism evidence="2 3">
    <name type="scientific">Jaminaea rosea</name>
    <dbReference type="NCBI Taxonomy" id="1569628"/>
    <lineage>
        <taxon>Eukaryota</taxon>
        <taxon>Fungi</taxon>
        <taxon>Dikarya</taxon>
        <taxon>Basidiomycota</taxon>
        <taxon>Ustilaginomycotina</taxon>
        <taxon>Exobasidiomycetes</taxon>
        <taxon>Microstromatales</taxon>
        <taxon>Microstromatales incertae sedis</taxon>
        <taxon>Jaminaea</taxon>
    </lineage>
</organism>
<dbReference type="Proteomes" id="UP000245884">
    <property type="component" value="Unassembled WGS sequence"/>
</dbReference>
<dbReference type="RefSeq" id="XP_025364626.1">
    <property type="nucleotide sequence ID" value="XM_025509465.1"/>
</dbReference>
<dbReference type="EMBL" id="KZ819662">
    <property type="protein sequence ID" value="PWN30014.1"/>
    <property type="molecule type" value="Genomic_DNA"/>
</dbReference>
<sequence>MMGKGDRGARAQRVSKFAASILRGRSSPTMGGKGKGRTWLLDRIVKAAALMSLCHVAQSPRQKGGCGSASTRRSQRQPRSKELGFPQEEMTIQAIAEISCYTDERRLSSPFSCAIVVDWSLSPDLAPLLLAVVLHVDSRRHTWPAVQACSSLSRERGARRSAEISQSEKC</sequence>
<protein>
    <submittedName>
        <fullName evidence="2">Uncharacterized protein</fullName>
    </submittedName>
</protein>
<evidence type="ECO:0000313" key="2">
    <source>
        <dbReference type="EMBL" id="PWN30014.1"/>
    </source>
</evidence>
<keyword evidence="3" id="KW-1185">Reference proteome</keyword>
<feature type="region of interest" description="Disordered" evidence="1">
    <location>
        <begin position="59"/>
        <end position="84"/>
    </location>
</feature>
<gene>
    <name evidence="2" type="ORF">BDZ90DRAFT_2841</name>
</gene>
<accession>A0A316UYE3</accession>